<keyword evidence="3" id="KW-1185">Reference proteome</keyword>
<name>A0A512CHF4_9BACT</name>
<dbReference type="RefSeq" id="WP_020893251.1">
    <property type="nucleotide sequence ID" value="NZ_BJYV01000025.1"/>
</dbReference>
<dbReference type="Proteomes" id="UP000321301">
    <property type="component" value="Unassembled WGS sequence"/>
</dbReference>
<keyword evidence="1" id="KW-1133">Transmembrane helix</keyword>
<dbReference type="EMBL" id="BJYV01000025">
    <property type="protein sequence ID" value="GEO23653.1"/>
    <property type="molecule type" value="Genomic_DNA"/>
</dbReference>
<keyword evidence="1" id="KW-0472">Membrane</keyword>
<reference evidence="2 3" key="1">
    <citation type="submission" date="2019-07" db="EMBL/GenBank/DDBJ databases">
        <title>Whole genome shotgun sequence of Cyclobacterium qasimii NBRC 106168.</title>
        <authorList>
            <person name="Hosoyama A."/>
            <person name="Uohara A."/>
            <person name="Ohji S."/>
            <person name="Ichikawa N."/>
        </authorList>
    </citation>
    <scope>NUCLEOTIDE SEQUENCE [LARGE SCALE GENOMIC DNA]</scope>
    <source>
        <strain evidence="2 3">NBRC 106168</strain>
    </source>
</reference>
<sequence length="76" mass="8823">MNQEITIVFRYNKIEVNLSFKSDNRLDTANKLNFTIVFSGAKIEKVSRKLAKNNFQFVPTLILCFIWTVGLILKIL</sequence>
<evidence type="ECO:0000313" key="3">
    <source>
        <dbReference type="Proteomes" id="UP000321301"/>
    </source>
</evidence>
<protein>
    <submittedName>
        <fullName evidence="2">Uncharacterized protein</fullName>
    </submittedName>
</protein>
<keyword evidence="1" id="KW-0812">Transmembrane</keyword>
<feature type="transmembrane region" description="Helical" evidence="1">
    <location>
        <begin position="55"/>
        <end position="73"/>
    </location>
</feature>
<proteinExistence type="predicted"/>
<evidence type="ECO:0000256" key="1">
    <source>
        <dbReference type="SAM" id="Phobius"/>
    </source>
</evidence>
<organism evidence="2 3">
    <name type="scientific">Cyclobacterium qasimii</name>
    <dbReference type="NCBI Taxonomy" id="1350429"/>
    <lineage>
        <taxon>Bacteria</taxon>
        <taxon>Pseudomonadati</taxon>
        <taxon>Bacteroidota</taxon>
        <taxon>Cytophagia</taxon>
        <taxon>Cytophagales</taxon>
        <taxon>Cyclobacteriaceae</taxon>
        <taxon>Cyclobacterium</taxon>
    </lineage>
</organism>
<gene>
    <name evidence="2" type="ORF">CQA01_41870</name>
</gene>
<evidence type="ECO:0000313" key="2">
    <source>
        <dbReference type="EMBL" id="GEO23653.1"/>
    </source>
</evidence>
<dbReference type="AlphaFoldDB" id="A0A512CHF4"/>
<comment type="caution">
    <text evidence="2">The sequence shown here is derived from an EMBL/GenBank/DDBJ whole genome shotgun (WGS) entry which is preliminary data.</text>
</comment>
<accession>A0A512CHF4</accession>